<evidence type="ECO:0000313" key="7">
    <source>
        <dbReference type="Proteomes" id="UP000070544"/>
    </source>
</evidence>
<proteinExistence type="predicted"/>
<keyword evidence="4" id="KW-0539">Nucleus</keyword>
<accession>A0A139AK23</accession>
<dbReference type="AlphaFoldDB" id="A0A139AK23"/>
<evidence type="ECO:0000256" key="2">
    <source>
        <dbReference type="ARBA" id="ARBA00023015"/>
    </source>
</evidence>
<feature type="compositionally biased region" description="Basic and acidic residues" evidence="5">
    <location>
        <begin position="456"/>
        <end position="467"/>
    </location>
</feature>
<feature type="region of interest" description="Disordered" evidence="5">
    <location>
        <begin position="205"/>
        <end position="250"/>
    </location>
</feature>
<protein>
    <recommendedName>
        <fullName evidence="8">Transcriptional regulator of RNA polII, SAGA, subunit-domain-containing protein</fullName>
    </recommendedName>
</protein>
<dbReference type="GO" id="GO:0005634">
    <property type="term" value="C:nucleus"/>
    <property type="evidence" value="ECO:0007669"/>
    <property type="project" value="UniProtKB-SubCell"/>
</dbReference>
<sequence>MSVAVSFPPNPSPFPPRAASSSAAPQPSPAPPQPTSHAQSSVAQPSTQSAQHHPGQGSSVASAVSARPPAQPPGAGVSSTGGGTNGSGGPYRPVKRESQSGPVNGVLHSSAASSHPPHGGPANQQQGNSGSAERRDTLGLKRRLMDGLGRDDFKIYWRALGLFLTGRLTRGEMEDRVGTMLGARLRPLHNNLLISLINNARLPSPKAPLTPATGTGTGVKRKAEWDTEENPEDADGRGVKRTRGEEEDEEAPLFIPLQRIVPLPSPNRVSLPGSVNAPAEPLPPSLSELGDLPTFDHLRAKLRVAANAERVGEVGAIPGMPSPAVVGRDPVQDGAVEVLALGLEAYLKNLLSACISHIRNDAWRTTAPTVANVSSNGDLPPEPIEVHVHHPVQHSAEHWSDDEQETERPTTGPVVLVDGKGKRPSLRVSDDTEPKRTIAPSRTRNGSLERSPGKRSLGDKGLPHPEHWPTQIHIVESTTSNPSASLQPSGRLNIADLLYAMAAHPHLAPTYSGLAQEVAVVESAVEEAEAKFWDGSYVRDAELDFRDGVSRSDLHVSRDR</sequence>
<dbReference type="GO" id="GO:0003713">
    <property type="term" value="F:transcription coactivator activity"/>
    <property type="evidence" value="ECO:0007669"/>
    <property type="project" value="TreeGrafter"/>
</dbReference>
<feature type="compositionally biased region" description="Basic and acidic residues" evidence="5">
    <location>
        <begin position="234"/>
        <end position="244"/>
    </location>
</feature>
<feature type="compositionally biased region" description="Low complexity" evidence="5">
    <location>
        <begin position="54"/>
        <end position="78"/>
    </location>
</feature>
<keyword evidence="2" id="KW-0805">Transcription regulation</keyword>
<dbReference type="PANTHER" id="PTHR21277:SF5">
    <property type="entry name" value="TRANSCRIPTIONAL ADAPTER 1"/>
    <property type="match status" value="1"/>
</dbReference>
<dbReference type="GO" id="GO:0000124">
    <property type="term" value="C:SAGA complex"/>
    <property type="evidence" value="ECO:0007669"/>
    <property type="project" value="TreeGrafter"/>
</dbReference>
<evidence type="ECO:0000256" key="4">
    <source>
        <dbReference type="ARBA" id="ARBA00023242"/>
    </source>
</evidence>
<organism evidence="6 7">
    <name type="scientific">Gonapodya prolifera (strain JEL478)</name>
    <name type="common">Monoblepharis prolifera</name>
    <dbReference type="NCBI Taxonomy" id="1344416"/>
    <lineage>
        <taxon>Eukaryota</taxon>
        <taxon>Fungi</taxon>
        <taxon>Fungi incertae sedis</taxon>
        <taxon>Chytridiomycota</taxon>
        <taxon>Chytridiomycota incertae sedis</taxon>
        <taxon>Monoblepharidomycetes</taxon>
        <taxon>Monoblepharidales</taxon>
        <taxon>Gonapodyaceae</taxon>
        <taxon>Gonapodya</taxon>
    </lineage>
</organism>
<evidence type="ECO:0000256" key="5">
    <source>
        <dbReference type="SAM" id="MobiDB-lite"/>
    </source>
</evidence>
<gene>
    <name evidence="6" type="ORF">M427DRAFT_55114</name>
</gene>
<feature type="compositionally biased region" description="Gly residues" evidence="5">
    <location>
        <begin position="79"/>
        <end position="89"/>
    </location>
</feature>
<dbReference type="Proteomes" id="UP000070544">
    <property type="component" value="Unassembled WGS sequence"/>
</dbReference>
<reference evidence="6 7" key="1">
    <citation type="journal article" date="2015" name="Genome Biol. Evol.">
        <title>Phylogenomic analyses indicate that early fungi evolved digesting cell walls of algal ancestors of land plants.</title>
        <authorList>
            <person name="Chang Y."/>
            <person name="Wang S."/>
            <person name="Sekimoto S."/>
            <person name="Aerts A.L."/>
            <person name="Choi C."/>
            <person name="Clum A."/>
            <person name="LaButti K.M."/>
            <person name="Lindquist E.A."/>
            <person name="Yee Ngan C."/>
            <person name="Ohm R.A."/>
            <person name="Salamov A.A."/>
            <person name="Grigoriev I.V."/>
            <person name="Spatafora J.W."/>
            <person name="Berbee M.L."/>
        </authorList>
    </citation>
    <scope>NUCLEOTIDE SEQUENCE [LARGE SCALE GENOMIC DNA]</scope>
    <source>
        <strain evidence="6 7">JEL478</strain>
    </source>
</reference>
<evidence type="ECO:0008006" key="8">
    <source>
        <dbReference type="Google" id="ProtNLM"/>
    </source>
</evidence>
<feature type="compositionally biased region" description="Low complexity" evidence="5">
    <location>
        <begin position="108"/>
        <end position="122"/>
    </location>
</feature>
<dbReference type="InterPro" id="IPR024738">
    <property type="entry name" value="Hfi1/Tada1"/>
</dbReference>
<name>A0A139AK23_GONPJ</name>
<feature type="region of interest" description="Disordered" evidence="5">
    <location>
        <begin position="392"/>
        <end position="467"/>
    </location>
</feature>
<dbReference type="EMBL" id="KQ965750">
    <property type="protein sequence ID" value="KXS16775.1"/>
    <property type="molecule type" value="Genomic_DNA"/>
</dbReference>
<keyword evidence="3" id="KW-0804">Transcription</keyword>
<dbReference type="PANTHER" id="PTHR21277">
    <property type="entry name" value="TRANSCRIPTIONAL ADAPTER 1"/>
    <property type="match status" value="1"/>
</dbReference>
<feature type="region of interest" description="Disordered" evidence="5">
    <location>
        <begin position="1"/>
        <end position="134"/>
    </location>
</feature>
<dbReference type="STRING" id="1344416.A0A139AK23"/>
<comment type="subcellular location">
    <subcellularLocation>
        <location evidence="1">Nucleus</location>
    </subcellularLocation>
</comment>
<dbReference type="GO" id="GO:0006357">
    <property type="term" value="P:regulation of transcription by RNA polymerase II"/>
    <property type="evidence" value="ECO:0007669"/>
    <property type="project" value="TreeGrafter"/>
</dbReference>
<feature type="compositionally biased region" description="Polar residues" evidence="5">
    <location>
        <begin position="42"/>
        <end position="51"/>
    </location>
</feature>
<dbReference type="OrthoDB" id="10636074at2759"/>
<dbReference type="OMA" id="HIRNDAW"/>
<evidence type="ECO:0000313" key="6">
    <source>
        <dbReference type="EMBL" id="KXS16775.1"/>
    </source>
</evidence>
<evidence type="ECO:0000256" key="3">
    <source>
        <dbReference type="ARBA" id="ARBA00023163"/>
    </source>
</evidence>
<keyword evidence="7" id="KW-1185">Reference proteome</keyword>
<dbReference type="Pfam" id="PF12767">
    <property type="entry name" value="SAGA-Tad1"/>
    <property type="match status" value="1"/>
</dbReference>
<evidence type="ECO:0000256" key="1">
    <source>
        <dbReference type="ARBA" id="ARBA00004123"/>
    </source>
</evidence>